<proteinExistence type="predicted"/>
<reference evidence="1" key="3">
    <citation type="submission" date="2022-01" db="UniProtKB">
        <authorList>
            <consortium name="EnsemblPlants"/>
        </authorList>
    </citation>
    <scope>IDENTIFICATION</scope>
    <source>
        <strain evidence="1">subsp. vulgare</strain>
    </source>
</reference>
<organism evidence="1 2">
    <name type="scientific">Hordeum vulgare subsp. vulgare</name>
    <name type="common">Domesticated barley</name>
    <dbReference type="NCBI Taxonomy" id="112509"/>
    <lineage>
        <taxon>Eukaryota</taxon>
        <taxon>Viridiplantae</taxon>
        <taxon>Streptophyta</taxon>
        <taxon>Embryophyta</taxon>
        <taxon>Tracheophyta</taxon>
        <taxon>Spermatophyta</taxon>
        <taxon>Magnoliopsida</taxon>
        <taxon>Liliopsida</taxon>
        <taxon>Poales</taxon>
        <taxon>Poaceae</taxon>
        <taxon>BOP clade</taxon>
        <taxon>Pooideae</taxon>
        <taxon>Triticodae</taxon>
        <taxon>Triticeae</taxon>
        <taxon>Hordeinae</taxon>
        <taxon>Hordeum</taxon>
    </lineage>
</organism>
<dbReference type="EnsemblPlants" id="HORVU.MOREX.r3.2HG0160030.1">
    <property type="protein sequence ID" value="HORVU.MOREX.r3.2HG0160030.1"/>
    <property type="gene ID" value="HORVU.MOREX.r3.2HG0160030"/>
</dbReference>
<keyword evidence="2" id="KW-1185">Reference proteome</keyword>
<sequence length="67" mass="7861">MHRARLTRSRVRALSISTPESLKMRRTRSGRVIVPQLDSVRSWVVYDRVSKEIYFSVISYMIVCLCT</sequence>
<reference evidence="1" key="2">
    <citation type="submission" date="2020-10" db="EMBL/GenBank/DDBJ databases">
        <authorList>
            <person name="Scholz U."/>
            <person name="Mascher M."/>
            <person name="Fiebig A."/>
        </authorList>
    </citation>
    <scope>NUCLEOTIDE SEQUENCE [LARGE SCALE GENOMIC DNA]</scope>
    <source>
        <strain evidence="1">cv. Morex</strain>
    </source>
</reference>
<dbReference type="Gramene" id="HORVU.MOREX.r3.2HG0160030.1">
    <property type="protein sequence ID" value="HORVU.MOREX.r3.2HG0160030.1"/>
    <property type="gene ID" value="HORVU.MOREX.r3.2HG0160030"/>
</dbReference>
<protein>
    <submittedName>
        <fullName evidence="1">Uncharacterized protein</fullName>
    </submittedName>
</protein>
<accession>A0A8I6X6F5</accession>
<name>A0A8I6X6F5_HORVV</name>
<dbReference type="Proteomes" id="UP000011116">
    <property type="component" value="Chromosome 2H"/>
</dbReference>
<evidence type="ECO:0000313" key="2">
    <source>
        <dbReference type="Proteomes" id="UP000011116"/>
    </source>
</evidence>
<dbReference type="Gramene" id="HORVU.MOREX.r2.2HG0131890.1">
    <property type="protein sequence ID" value="HORVU.MOREX.r2.2HG0131890.1"/>
    <property type="gene ID" value="HORVU.MOREX.r2.2HG0131890"/>
</dbReference>
<reference evidence="2" key="1">
    <citation type="journal article" date="2012" name="Nature">
        <title>A physical, genetic and functional sequence assembly of the barley genome.</title>
        <authorList>
            <consortium name="The International Barley Genome Sequencing Consortium"/>
            <person name="Mayer K.F."/>
            <person name="Waugh R."/>
            <person name="Brown J.W."/>
            <person name="Schulman A."/>
            <person name="Langridge P."/>
            <person name="Platzer M."/>
            <person name="Fincher G.B."/>
            <person name="Muehlbauer G.J."/>
            <person name="Sato K."/>
            <person name="Close T.J."/>
            <person name="Wise R.P."/>
            <person name="Stein N."/>
        </authorList>
    </citation>
    <scope>NUCLEOTIDE SEQUENCE [LARGE SCALE GENOMIC DNA]</scope>
    <source>
        <strain evidence="2">cv. Morex</strain>
    </source>
</reference>
<dbReference type="AlphaFoldDB" id="A0A8I6X6F5"/>
<evidence type="ECO:0000313" key="1">
    <source>
        <dbReference type="EnsemblPlants" id="HORVU.MOREX.r3.2HG0160030.1"/>
    </source>
</evidence>